<comment type="similarity">
    <text evidence="1 3">Belongs to the sulfotransferase 1 family.</text>
</comment>
<keyword evidence="2 3" id="KW-0808">Transferase</keyword>
<dbReference type="Gramene" id="KZN07117">
    <property type="protein sequence ID" value="KZN07117"/>
    <property type="gene ID" value="DCAR_007954"/>
</dbReference>
<gene>
    <name evidence="4" type="ORF">DCAR_0208991</name>
</gene>
<dbReference type="Gene3D" id="3.40.50.300">
    <property type="entry name" value="P-loop containing nucleotide triphosphate hydrolases"/>
    <property type="match status" value="1"/>
</dbReference>
<evidence type="ECO:0000313" key="5">
    <source>
        <dbReference type="Proteomes" id="UP000077755"/>
    </source>
</evidence>
<name>A0A166EY27_DAUCS</name>
<dbReference type="EC" id="2.8.2.-" evidence="3"/>
<organism evidence="4 5">
    <name type="scientific">Daucus carota subsp. sativus</name>
    <name type="common">Carrot</name>
    <dbReference type="NCBI Taxonomy" id="79200"/>
    <lineage>
        <taxon>Eukaryota</taxon>
        <taxon>Viridiplantae</taxon>
        <taxon>Streptophyta</taxon>
        <taxon>Embryophyta</taxon>
        <taxon>Tracheophyta</taxon>
        <taxon>Spermatophyta</taxon>
        <taxon>Magnoliopsida</taxon>
        <taxon>eudicotyledons</taxon>
        <taxon>Gunneridae</taxon>
        <taxon>Pentapetalae</taxon>
        <taxon>asterids</taxon>
        <taxon>campanulids</taxon>
        <taxon>Apiales</taxon>
        <taxon>Apiaceae</taxon>
        <taxon>Apioideae</taxon>
        <taxon>Scandiceae</taxon>
        <taxon>Daucinae</taxon>
        <taxon>Daucus</taxon>
        <taxon>Daucus sect. Daucus</taxon>
    </lineage>
</organism>
<reference evidence="4" key="2">
    <citation type="submission" date="2022-03" db="EMBL/GenBank/DDBJ databases">
        <title>Draft title - Genomic analysis of global carrot germplasm unveils the trajectory of domestication and the origin of high carotenoid orange carrot.</title>
        <authorList>
            <person name="Iorizzo M."/>
            <person name="Ellison S."/>
            <person name="Senalik D."/>
            <person name="Macko-Podgorni A."/>
            <person name="Grzebelus D."/>
            <person name="Bostan H."/>
            <person name="Rolling W."/>
            <person name="Curaba J."/>
            <person name="Simon P."/>
        </authorList>
    </citation>
    <scope>NUCLEOTIDE SEQUENCE</scope>
    <source>
        <tissue evidence="4">Leaf</tissue>
    </source>
</reference>
<dbReference type="Pfam" id="PF00685">
    <property type="entry name" value="Sulfotransfer_1"/>
    <property type="match status" value="1"/>
</dbReference>
<evidence type="ECO:0000256" key="3">
    <source>
        <dbReference type="RuleBase" id="RU361155"/>
    </source>
</evidence>
<reference evidence="4" key="1">
    <citation type="journal article" date="2016" name="Nat. Genet.">
        <title>A high-quality carrot genome assembly provides new insights into carotenoid accumulation and asterid genome evolution.</title>
        <authorList>
            <person name="Iorizzo M."/>
            <person name="Ellison S."/>
            <person name="Senalik D."/>
            <person name="Zeng P."/>
            <person name="Satapoomin P."/>
            <person name="Huang J."/>
            <person name="Bowman M."/>
            <person name="Iovene M."/>
            <person name="Sanseverino W."/>
            <person name="Cavagnaro P."/>
            <person name="Yildiz M."/>
            <person name="Macko-Podgorni A."/>
            <person name="Moranska E."/>
            <person name="Grzebelus E."/>
            <person name="Grzebelus D."/>
            <person name="Ashrafi H."/>
            <person name="Zheng Z."/>
            <person name="Cheng S."/>
            <person name="Spooner D."/>
            <person name="Van Deynze A."/>
            <person name="Simon P."/>
        </authorList>
    </citation>
    <scope>NUCLEOTIDE SEQUENCE</scope>
    <source>
        <tissue evidence="4">Leaf</tissue>
    </source>
</reference>
<dbReference type="Proteomes" id="UP000077755">
    <property type="component" value="Chromosome 2"/>
</dbReference>
<protein>
    <recommendedName>
        <fullName evidence="3">Sulfotransferase</fullName>
        <ecNumber evidence="3">2.8.2.-</ecNumber>
    </recommendedName>
</protein>
<dbReference type="InterPro" id="IPR000863">
    <property type="entry name" value="Sulfotransferase_dom"/>
</dbReference>
<dbReference type="GO" id="GO:0008146">
    <property type="term" value="F:sulfotransferase activity"/>
    <property type="evidence" value="ECO:0007669"/>
    <property type="project" value="InterPro"/>
</dbReference>
<dbReference type="OMA" id="FEGSWHT"/>
<proteinExistence type="inferred from homology"/>
<dbReference type="SUPFAM" id="SSF52540">
    <property type="entry name" value="P-loop containing nucleoside triphosphate hydrolases"/>
    <property type="match status" value="1"/>
</dbReference>
<accession>A0A166EY27</accession>
<evidence type="ECO:0000256" key="1">
    <source>
        <dbReference type="ARBA" id="ARBA00005771"/>
    </source>
</evidence>
<dbReference type="AlphaFoldDB" id="A0A166EY27"/>
<dbReference type="PANTHER" id="PTHR11783">
    <property type="entry name" value="SULFOTRANSFERASE SULT"/>
    <property type="match status" value="1"/>
</dbReference>
<evidence type="ECO:0000313" key="4">
    <source>
        <dbReference type="EMBL" id="WOG89752.1"/>
    </source>
</evidence>
<keyword evidence="5" id="KW-1185">Reference proteome</keyword>
<sequence length="310" mass="35882">MDLLLTLPKEKNTFGADIFRYNGFWFPEVPLHGMIESGKHFQPRQNDVFLVTAPKSGTTWLKGIMYTLLNREIHHPQDPYHPLLTQTPHQLVPFHELLKRSEYNSVSNSPDSSSRIFGSHMPTVSLPKSVIEDSESLNCKMVYLCRDIKDTFVSSFHFLKQNLEPSNNCMENLFDLYIRGVSPGGPVWDHIMGYWKESLERPNKVLFMRYEDMKSKPHFQLRRLAFFLGKPFSEEEENSGMLDQIISLCSFDNMRNLEVNKSDTTKLGIKNHTFYRSGQVGDWKNYLTAEMAGKLDQITQEKFRASGLSL</sequence>
<dbReference type="KEGG" id="dcr:108208943"/>
<dbReference type="EMBL" id="CP093344">
    <property type="protein sequence ID" value="WOG89752.1"/>
    <property type="molecule type" value="Genomic_DNA"/>
</dbReference>
<dbReference type="InterPro" id="IPR027417">
    <property type="entry name" value="P-loop_NTPase"/>
</dbReference>
<dbReference type="OrthoDB" id="205623at2759"/>
<evidence type="ECO:0000256" key="2">
    <source>
        <dbReference type="ARBA" id="ARBA00022679"/>
    </source>
</evidence>